<accession>A0A433BAA2</accession>
<organism evidence="1 2">
    <name type="scientific">Jimgerdemannia flammicorona</name>
    <dbReference type="NCBI Taxonomy" id="994334"/>
    <lineage>
        <taxon>Eukaryota</taxon>
        <taxon>Fungi</taxon>
        <taxon>Fungi incertae sedis</taxon>
        <taxon>Mucoromycota</taxon>
        <taxon>Mucoromycotina</taxon>
        <taxon>Endogonomycetes</taxon>
        <taxon>Endogonales</taxon>
        <taxon>Endogonaceae</taxon>
        <taxon>Jimgerdemannia</taxon>
    </lineage>
</organism>
<dbReference type="AlphaFoldDB" id="A0A433BAA2"/>
<evidence type="ECO:0000313" key="1">
    <source>
        <dbReference type="EMBL" id="RUP19386.1"/>
    </source>
</evidence>
<keyword evidence="2" id="KW-1185">Reference proteome</keyword>
<gene>
    <name evidence="1" type="ORF">BC936DRAFT_139324</name>
</gene>
<dbReference type="EMBL" id="RBNI01014700">
    <property type="protein sequence ID" value="RUP19386.1"/>
    <property type="molecule type" value="Genomic_DNA"/>
</dbReference>
<comment type="caution">
    <text evidence="1">The sequence shown here is derived from an EMBL/GenBank/DDBJ whole genome shotgun (WGS) entry which is preliminary data.</text>
</comment>
<proteinExistence type="predicted"/>
<reference evidence="1 2" key="1">
    <citation type="journal article" date="2018" name="New Phytol.">
        <title>Phylogenomics of Endogonaceae and evolution of mycorrhizas within Mucoromycota.</title>
        <authorList>
            <person name="Chang Y."/>
            <person name="Desiro A."/>
            <person name="Na H."/>
            <person name="Sandor L."/>
            <person name="Lipzen A."/>
            <person name="Clum A."/>
            <person name="Barry K."/>
            <person name="Grigoriev I.V."/>
            <person name="Martin F.M."/>
            <person name="Stajich J.E."/>
            <person name="Smith M.E."/>
            <person name="Bonito G."/>
            <person name="Spatafora J.W."/>
        </authorList>
    </citation>
    <scope>NUCLEOTIDE SEQUENCE [LARGE SCALE GENOMIC DNA]</scope>
    <source>
        <strain evidence="1 2">GMNB39</strain>
    </source>
</reference>
<sequence>MEIDARELSNYYRVSFIILRVMSLPANLYYPATLSALHIANCLRTHAALLRISPPTFAAQRLAAWLHDANQQNKVSLHVRPCLRPLRLETDDFDWVVNGLKRLLVNDMDETEQSLRVFDDYLMSMIHTINFMVPSSSPIHHTTITVDAAKRHSKSWSLYVALTRDDVQTFLNWRWMENQVFFVIAVIYNAPKPLPLIPKRLLPLHFPSISNQFRPDLNIQTFRPTRASLPYSPLPYLHRMRWTLVITRHS</sequence>
<name>A0A433BAA2_9FUNG</name>
<protein>
    <submittedName>
        <fullName evidence="1">Uncharacterized protein</fullName>
    </submittedName>
</protein>
<evidence type="ECO:0000313" key="2">
    <source>
        <dbReference type="Proteomes" id="UP000268093"/>
    </source>
</evidence>
<dbReference type="Proteomes" id="UP000268093">
    <property type="component" value="Unassembled WGS sequence"/>
</dbReference>